<feature type="domain" description="GHMP kinase C-terminal" evidence="3">
    <location>
        <begin position="522"/>
        <end position="600"/>
    </location>
</feature>
<dbReference type="InterPro" id="IPR053034">
    <property type="entry name" value="Glucuronokinase-like"/>
</dbReference>
<dbReference type="OrthoDB" id="1924968at2759"/>
<dbReference type="SUPFAM" id="SSF55060">
    <property type="entry name" value="GHMP Kinase, C-terminal domain"/>
    <property type="match status" value="1"/>
</dbReference>
<comment type="caution">
    <text evidence="4">The sequence shown here is derived from an EMBL/GenBank/DDBJ whole genome shotgun (WGS) entry which is preliminary data.</text>
</comment>
<dbReference type="SUPFAM" id="SSF54211">
    <property type="entry name" value="Ribosomal protein S5 domain 2-like"/>
    <property type="match status" value="1"/>
</dbReference>
<organism evidence="4 5">
    <name type="scientific">Owenia fusiformis</name>
    <name type="common">Polychaete worm</name>
    <dbReference type="NCBI Taxonomy" id="6347"/>
    <lineage>
        <taxon>Eukaryota</taxon>
        <taxon>Metazoa</taxon>
        <taxon>Spiralia</taxon>
        <taxon>Lophotrochozoa</taxon>
        <taxon>Annelida</taxon>
        <taxon>Polychaeta</taxon>
        <taxon>Sedentaria</taxon>
        <taxon>Canalipalpata</taxon>
        <taxon>Sabellida</taxon>
        <taxon>Oweniida</taxon>
        <taxon>Oweniidae</taxon>
        <taxon>Owenia</taxon>
    </lineage>
</organism>
<dbReference type="InterPro" id="IPR005835">
    <property type="entry name" value="NTP_transferase_dom"/>
</dbReference>
<evidence type="ECO:0000313" key="4">
    <source>
        <dbReference type="EMBL" id="CAH1796088.1"/>
    </source>
</evidence>
<dbReference type="Gene3D" id="3.30.230.120">
    <property type="match status" value="1"/>
</dbReference>
<dbReference type="InterPro" id="IPR029044">
    <property type="entry name" value="Nucleotide-diphossugar_trans"/>
</dbReference>
<dbReference type="SUPFAM" id="SSF53448">
    <property type="entry name" value="Nucleotide-diphospho-sugar transferases"/>
    <property type="match status" value="1"/>
</dbReference>
<dbReference type="PANTHER" id="PTHR38710:SF1">
    <property type="entry name" value="WITH PUTATIVE URIDYL PYROPHOSPHORYLASE-RELATED"/>
    <property type="match status" value="1"/>
</dbReference>
<dbReference type="EMBL" id="CAIIXF020000010">
    <property type="protein sequence ID" value="CAH1796088.1"/>
    <property type="molecule type" value="Genomic_DNA"/>
</dbReference>
<dbReference type="Gene3D" id="3.90.550.10">
    <property type="entry name" value="Spore Coat Polysaccharide Biosynthesis Protein SpsA, Chain A"/>
    <property type="match status" value="1"/>
</dbReference>
<accession>A0A8J1TWQ6</accession>
<dbReference type="InterPro" id="IPR020568">
    <property type="entry name" value="Ribosomal_Su5_D2-typ_SF"/>
</dbReference>
<dbReference type="Pfam" id="PF00288">
    <property type="entry name" value="GHMP_kinases_N"/>
    <property type="match status" value="1"/>
</dbReference>
<name>A0A8J1TWQ6_OWEFU</name>
<dbReference type="Pfam" id="PF08544">
    <property type="entry name" value="GHMP_kinases_C"/>
    <property type="match status" value="1"/>
</dbReference>
<dbReference type="AlphaFoldDB" id="A0A8J1TWQ6"/>
<feature type="domain" description="Nucleotidyl transferase" evidence="2">
    <location>
        <begin position="30"/>
        <end position="214"/>
    </location>
</feature>
<dbReference type="InterPro" id="IPR006204">
    <property type="entry name" value="GHMP_kinase_N_dom"/>
</dbReference>
<evidence type="ECO:0000259" key="1">
    <source>
        <dbReference type="Pfam" id="PF00288"/>
    </source>
</evidence>
<reference evidence="4" key="1">
    <citation type="submission" date="2022-03" db="EMBL/GenBank/DDBJ databases">
        <authorList>
            <person name="Martin C."/>
        </authorList>
    </citation>
    <scope>NUCLEOTIDE SEQUENCE</scope>
</reference>
<dbReference type="FunFam" id="3.30.230.10:FF:000090">
    <property type="entry name" value="glucuronokinase 1-like isoform X1"/>
    <property type="match status" value="1"/>
</dbReference>
<dbReference type="InterPro" id="IPR013750">
    <property type="entry name" value="GHMP_kinase_C_dom"/>
</dbReference>
<feature type="domain" description="GHMP kinase N-terminal" evidence="1">
    <location>
        <begin position="368"/>
        <end position="445"/>
    </location>
</feature>
<evidence type="ECO:0000313" key="5">
    <source>
        <dbReference type="Proteomes" id="UP000749559"/>
    </source>
</evidence>
<dbReference type="Proteomes" id="UP000749559">
    <property type="component" value="Unassembled WGS sequence"/>
</dbReference>
<dbReference type="GO" id="GO:0005524">
    <property type="term" value="F:ATP binding"/>
    <property type="evidence" value="ECO:0007669"/>
    <property type="project" value="InterPro"/>
</dbReference>
<gene>
    <name evidence="4" type="ORF">OFUS_LOCUS20538</name>
</gene>
<dbReference type="Pfam" id="PF00483">
    <property type="entry name" value="NTP_transferase"/>
    <property type="match status" value="1"/>
</dbReference>
<keyword evidence="5" id="KW-1185">Reference proteome</keyword>
<evidence type="ECO:0000259" key="3">
    <source>
        <dbReference type="Pfam" id="PF08544"/>
    </source>
</evidence>
<dbReference type="PRINTS" id="PR00959">
    <property type="entry name" value="MEVGALKINASE"/>
</dbReference>
<dbReference type="PANTHER" id="PTHR38710">
    <property type="entry name" value="WITH PUTATIVE URIDYL PYROPHOSPHORYLASE-RELATED"/>
    <property type="match status" value="1"/>
</dbReference>
<protein>
    <submittedName>
        <fullName evidence="4">Uncharacterized protein</fullName>
    </submittedName>
</protein>
<evidence type="ECO:0000259" key="2">
    <source>
        <dbReference type="Pfam" id="PF00483"/>
    </source>
</evidence>
<dbReference type="GO" id="GO:0047940">
    <property type="term" value="F:glucuronokinase activity"/>
    <property type="evidence" value="ECO:0007669"/>
    <property type="project" value="TreeGrafter"/>
</dbReference>
<proteinExistence type="predicted"/>
<sequence length="618" mass="69487">MICIILVAGHGTLLESEIRTDKDYVHLAGIPKALLPGVGGKRILDYWWETIKTRQIFSEVYLVTNADKYKHYERWATASDFPVANIVNDGTTTLANSIGAVADVDLVIRNKKVNDDIMVVAGDMLFQDQRFDVAQVVKYFKLKGDGDLAMLYEMEQSECTSTRGIVHLAEDNLRIGKFLEKPSSDQTSSRLASVVFYCFRKQSLAYFGDYLTQCNTPNERRFGKFMEWLINDKGKTVYGMKLPTGFQLIGQVGLLDYKRWLEYFSSKQYEFNHQPITKRSHARVGLMGNPSDGFNGKTISMSIANFWAEVTIVESERLVLMPHPLNDPTEFGSLWDLYGISRKEGYLGGLRLLQATCKKFYEYCSQKGIALGKRNFTLKYDTNIPRQVGLAGSSAIVAATLKCLLQFFNLNSSDMPKQIQPQFILDVEKEELFIQAGLQDRVIQVYEGLVYMDFSKELMDSRGCGNYEYLPSDSTPKFWLAYVGDPSDSGKIHSDVSIRWRNGDQEVVDAMKTFAQYTDAARSAIENKDWEQLASLMNDNFELRRKIYGDASLGAGNLRMIQIAREHGSAVKFPGSGGATVGLCLDQSKMDQLRQALQSEGFVVCDVIPYTADASASA</sequence>
<dbReference type="InterPro" id="IPR036554">
    <property type="entry name" value="GHMP_kinase_C_sf"/>
</dbReference>